<dbReference type="CTD" id="8235914"/>
<name>E0VML1_PEDHC</name>
<proteinExistence type="predicted"/>
<dbReference type="Proteomes" id="UP000009046">
    <property type="component" value="Unassembled WGS sequence"/>
</dbReference>
<reference evidence="2" key="3">
    <citation type="submission" date="2021-02" db="UniProtKB">
        <authorList>
            <consortium name="EnsemblMetazoa"/>
        </authorList>
    </citation>
    <scope>IDENTIFICATION</scope>
    <source>
        <strain evidence="2">USDA</strain>
    </source>
</reference>
<evidence type="ECO:0000313" key="2">
    <source>
        <dbReference type="EnsemblMetazoa" id="PHUM311930-PA"/>
    </source>
</evidence>
<sequence>MTTRQRVFFFYCTTSRKYSSGSSVGSVLVFKGCRGRRRAVEERGNEGGSNREIREILNF</sequence>
<reference evidence="1" key="2">
    <citation type="submission" date="2007-04" db="EMBL/GenBank/DDBJ databases">
        <title>The genome of the human body louse.</title>
        <authorList>
            <consortium name="The Human Body Louse Genome Consortium"/>
            <person name="Kirkness E."/>
            <person name="Walenz B."/>
            <person name="Hass B."/>
            <person name="Bruggner R."/>
            <person name="Strausberg R."/>
        </authorList>
    </citation>
    <scope>NUCLEOTIDE SEQUENCE</scope>
    <source>
        <strain evidence="1">USDA</strain>
    </source>
</reference>
<dbReference type="VEuPathDB" id="VectorBase:PHUM311930"/>
<keyword evidence="3" id="KW-1185">Reference proteome</keyword>
<evidence type="ECO:0000313" key="1">
    <source>
        <dbReference type="EMBL" id="EEB14617.1"/>
    </source>
</evidence>
<dbReference type="EMBL" id="AAZO01003618">
    <property type="status" value="NOT_ANNOTATED_CDS"/>
    <property type="molecule type" value="Genomic_DNA"/>
</dbReference>
<reference evidence="1" key="1">
    <citation type="submission" date="2007-04" db="EMBL/GenBank/DDBJ databases">
        <title>Annotation of Pediculus humanus corporis strain USDA.</title>
        <authorList>
            <person name="Kirkness E."/>
            <person name="Hannick L."/>
            <person name="Hass B."/>
            <person name="Bruggner R."/>
            <person name="Lawson D."/>
            <person name="Bidwell S."/>
            <person name="Joardar V."/>
            <person name="Caler E."/>
            <person name="Walenz B."/>
            <person name="Inman J."/>
            <person name="Schobel S."/>
            <person name="Galinsky K."/>
            <person name="Amedeo P."/>
            <person name="Strausberg R."/>
        </authorList>
    </citation>
    <scope>NUCLEOTIDE SEQUENCE</scope>
    <source>
        <strain evidence="1">USDA</strain>
    </source>
</reference>
<dbReference type="GeneID" id="8235914"/>
<organism>
    <name type="scientific">Pediculus humanus subsp. corporis</name>
    <name type="common">Body louse</name>
    <dbReference type="NCBI Taxonomy" id="121224"/>
    <lineage>
        <taxon>Eukaryota</taxon>
        <taxon>Metazoa</taxon>
        <taxon>Ecdysozoa</taxon>
        <taxon>Arthropoda</taxon>
        <taxon>Hexapoda</taxon>
        <taxon>Insecta</taxon>
        <taxon>Pterygota</taxon>
        <taxon>Neoptera</taxon>
        <taxon>Paraneoptera</taxon>
        <taxon>Psocodea</taxon>
        <taxon>Troctomorpha</taxon>
        <taxon>Phthiraptera</taxon>
        <taxon>Anoplura</taxon>
        <taxon>Pediculidae</taxon>
        <taxon>Pediculus</taxon>
    </lineage>
</organism>
<dbReference type="EnsemblMetazoa" id="PHUM311930-RA">
    <property type="protein sequence ID" value="PHUM311930-PA"/>
    <property type="gene ID" value="PHUM311930"/>
</dbReference>
<dbReference type="EMBL" id="DS235315">
    <property type="protein sequence ID" value="EEB14617.1"/>
    <property type="molecule type" value="Genomic_DNA"/>
</dbReference>
<dbReference type="InParanoid" id="E0VML1"/>
<dbReference type="RefSeq" id="XP_002427355.1">
    <property type="nucleotide sequence ID" value="XM_002427310.1"/>
</dbReference>
<dbReference type="AlphaFoldDB" id="E0VML1"/>
<dbReference type="HOGENOM" id="CLU_2963573_0_0_1"/>
<accession>E0VML1</accession>
<evidence type="ECO:0000313" key="3">
    <source>
        <dbReference type="Proteomes" id="UP000009046"/>
    </source>
</evidence>
<gene>
    <name evidence="2" type="primary">8235914</name>
    <name evidence="1" type="ORF">Phum_PHUM311930</name>
</gene>
<protein>
    <submittedName>
        <fullName evidence="1 2">Uncharacterized protein</fullName>
    </submittedName>
</protein>
<dbReference type="KEGG" id="phu:Phum_PHUM311930"/>